<dbReference type="Proteomes" id="UP000295146">
    <property type="component" value="Unassembled WGS sequence"/>
</dbReference>
<dbReference type="RefSeq" id="WP_134109673.1">
    <property type="nucleotide sequence ID" value="NZ_SODP01000004.1"/>
</dbReference>
<evidence type="ECO:0000313" key="2">
    <source>
        <dbReference type="Proteomes" id="UP000295146"/>
    </source>
</evidence>
<comment type="caution">
    <text evidence="1">The sequence shown here is derived from an EMBL/GenBank/DDBJ whole genome shotgun (WGS) entry which is preliminary data.</text>
</comment>
<evidence type="ECO:0000313" key="1">
    <source>
        <dbReference type="EMBL" id="TDW60511.1"/>
    </source>
</evidence>
<dbReference type="AlphaFoldDB" id="A0A4R8BTI5"/>
<dbReference type="OrthoDB" id="3825365at2"/>
<name>A0A4R8BTI5_9ACTN</name>
<dbReference type="EMBL" id="SODP01000004">
    <property type="protein sequence ID" value="TDW60511.1"/>
    <property type="molecule type" value="Genomic_DNA"/>
</dbReference>
<sequence length="131" mass="15109">MAVTNDTKHQRAIGVVLDQLGQRGIYVAVRTVRGSYRLDTAGQRIRIRVYSRFSGEWQTDDWRRDVNDETYDVVVLVYFTNPAPMLFIVPGQEWRAGLEAHAVRDSGHQAIARDRVAQWLYRWDVLDSVSS</sequence>
<organism evidence="1 2">
    <name type="scientific">Kribbella pratensis</name>
    <dbReference type="NCBI Taxonomy" id="2512112"/>
    <lineage>
        <taxon>Bacteria</taxon>
        <taxon>Bacillati</taxon>
        <taxon>Actinomycetota</taxon>
        <taxon>Actinomycetes</taxon>
        <taxon>Propionibacteriales</taxon>
        <taxon>Kribbellaceae</taxon>
        <taxon>Kribbella</taxon>
    </lineage>
</organism>
<proteinExistence type="predicted"/>
<protein>
    <submittedName>
        <fullName evidence="1">Uncharacterized protein</fullName>
    </submittedName>
</protein>
<reference evidence="1 2" key="1">
    <citation type="submission" date="2019-03" db="EMBL/GenBank/DDBJ databases">
        <title>Genomic Encyclopedia of Type Strains, Phase III (KMG-III): the genomes of soil and plant-associated and newly described type strains.</title>
        <authorList>
            <person name="Whitman W."/>
        </authorList>
    </citation>
    <scope>NUCLEOTIDE SEQUENCE [LARGE SCALE GENOMIC DNA]</scope>
    <source>
        <strain evidence="1 2">VKM Ac-2573</strain>
    </source>
</reference>
<gene>
    <name evidence="1" type="ORF">EV653_7062</name>
</gene>
<accession>A0A4R8BTI5</accession>
<keyword evidence="2" id="KW-1185">Reference proteome</keyword>